<dbReference type="Gene3D" id="1.10.3730.20">
    <property type="match status" value="1"/>
</dbReference>
<evidence type="ECO:0000313" key="3">
    <source>
        <dbReference type="EMBL" id="QHT78097.1"/>
    </source>
</evidence>
<reference evidence="3" key="1">
    <citation type="journal article" date="2020" name="Nature">
        <title>Giant virus diversity and host interactions through global metagenomics.</title>
        <authorList>
            <person name="Schulz F."/>
            <person name="Roux S."/>
            <person name="Paez-Espino D."/>
            <person name="Jungbluth S."/>
            <person name="Walsh D.A."/>
            <person name="Denef V.J."/>
            <person name="McMahon K.D."/>
            <person name="Konstantinidis K.T."/>
            <person name="Eloe-Fadrosh E.A."/>
            <person name="Kyrpides N.C."/>
            <person name="Woyke T."/>
        </authorList>
    </citation>
    <scope>NUCLEOTIDE SEQUENCE</scope>
    <source>
        <strain evidence="3">GVMAG-M-3300023179-91</strain>
    </source>
</reference>
<dbReference type="SUPFAM" id="SSF103481">
    <property type="entry name" value="Multidrug resistance efflux transporter EmrE"/>
    <property type="match status" value="1"/>
</dbReference>
<dbReference type="InterPro" id="IPR037185">
    <property type="entry name" value="EmrE-like"/>
</dbReference>
<dbReference type="AlphaFoldDB" id="A0A6C0HCK1"/>
<feature type="domain" description="EamA" evidence="2">
    <location>
        <begin position="4"/>
        <end position="147"/>
    </location>
</feature>
<evidence type="ECO:0000259" key="2">
    <source>
        <dbReference type="Pfam" id="PF00892"/>
    </source>
</evidence>
<organism evidence="3">
    <name type="scientific">viral metagenome</name>
    <dbReference type="NCBI Taxonomy" id="1070528"/>
    <lineage>
        <taxon>unclassified sequences</taxon>
        <taxon>metagenomes</taxon>
        <taxon>organismal metagenomes</taxon>
    </lineage>
</organism>
<keyword evidence="1" id="KW-0472">Membrane</keyword>
<name>A0A6C0HCK1_9ZZZZ</name>
<keyword evidence="1" id="KW-1133">Transmembrane helix</keyword>
<proteinExistence type="predicted"/>
<dbReference type="Pfam" id="PF00892">
    <property type="entry name" value="EamA"/>
    <property type="match status" value="1"/>
</dbReference>
<sequence>MYQYMFGLSILKSFTPYFRKHVLTTLNSHDLLFINTFFIFSIVFLFFLYKLFFDKSNPLIETFKNYKSLSLTQVVALFVMAFLAVGSSIFVYEFDKKYNTPLINSMFMRTASTISLILVGIFLFEEKYSWKQIAGVFFTIFGVYLISQK</sequence>
<feature type="transmembrane region" description="Helical" evidence="1">
    <location>
        <begin position="31"/>
        <end position="53"/>
    </location>
</feature>
<dbReference type="EMBL" id="MN739929">
    <property type="protein sequence ID" value="QHT78097.1"/>
    <property type="molecule type" value="Genomic_DNA"/>
</dbReference>
<feature type="transmembrane region" description="Helical" evidence="1">
    <location>
        <begin position="130"/>
        <end position="147"/>
    </location>
</feature>
<dbReference type="InterPro" id="IPR000620">
    <property type="entry name" value="EamA_dom"/>
</dbReference>
<protein>
    <recommendedName>
        <fullName evidence="2">EamA domain-containing protein</fullName>
    </recommendedName>
</protein>
<evidence type="ECO:0000256" key="1">
    <source>
        <dbReference type="SAM" id="Phobius"/>
    </source>
</evidence>
<feature type="transmembrane region" description="Helical" evidence="1">
    <location>
        <begin position="106"/>
        <end position="124"/>
    </location>
</feature>
<dbReference type="GO" id="GO:0016020">
    <property type="term" value="C:membrane"/>
    <property type="evidence" value="ECO:0007669"/>
    <property type="project" value="InterPro"/>
</dbReference>
<keyword evidence="1" id="KW-0812">Transmembrane</keyword>
<feature type="transmembrane region" description="Helical" evidence="1">
    <location>
        <begin position="73"/>
        <end position="94"/>
    </location>
</feature>
<accession>A0A6C0HCK1</accession>